<name>A0A6G1J1Z3_9PLEO</name>
<dbReference type="Proteomes" id="UP000799291">
    <property type="component" value="Unassembled WGS sequence"/>
</dbReference>
<dbReference type="Pfam" id="PF02146">
    <property type="entry name" value="SIR2"/>
    <property type="match status" value="1"/>
</dbReference>
<dbReference type="GO" id="GO:0017136">
    <property type="term" value="F:histone deacetylase activity, NAD-dependent"/>
    <property type="evidence" value="ECO:0007669"/>
    <property type="project" value="TreeGrafter"/>
</dbReference>
<feature type="active site" description="Proton acceptor" evidence="4">
    <location>
        <position position="143"/>
    </location>
</feature>
<evidence type="ECO:0000256" key="3">
    <source>
        <dbReference type="ARBA" id="ARBA00023027"/>
    </source>
</evidence>
<proteinExistence type="inferred from homology"/>
<comment type="similarity">
    <text evidence="1">Belongs to the sirtuin family. Class I subfamily.</text>
</comment>
<sequence length="308" mass="33490">MSTEPVPDYSSVVSATGFLRPRASRSLPTFQDHLITSRRILALFGAGLSASSGLPTYRGAGGLWRTHDATQLCTPAAFDEDPALVWEFHLERRKEVQEAKPNAAHYALAELSKRKSGFLALTMNVDDLSEKAGHLVERLWHLHGKLFDVRCSKCELCLSGDEATSILNPLLQHNPSVPVRLENVPRCPRAECPNGLLRPGVVWFTESLPQPLLTAIATWINNPSDPTGAIDSMLVVGTSALVYPATAYIEAARKKGARVAVVDIAKEDPSLLGLEEQDWYFEGDAAKLVPEMLEPVIGTLGSETNAAV</sequence>
<feature type="binding site" evidence="4">
    <location>
        <position position="151"/>
    </location>
    <ligand>
        <name>Zn(2+)</name>
        <dbReference type="ChEBI" id="CHEBI:29105"/>
    </ligand>
</feature>
<keyword evidence="4" id="KW-0862">Zinc</keyword>
<feature type="domain" description="Deacetylase sirtuin-type" evidence="5">
    <location>
        <begin position="20"/>
        <end position="303"/>
    </location>
</feature>
<dbReference type="SUPFAM" id="SSF52467">
    <property type="entry name" value="DHS-like NAD/FAD-binding domain"/>
    <property type="match status" value="1"/>
</dbReference>
<dbReference type="OrthoDB" id="424302at2759"/>
<dbReference type="GO" id="GO:0070403">
    <property type="term" value="F:NAD+ binding"/>
    <property type="evidence" value="ECO:0007669"/>
    <property type="project" value="InterPro"/>
</dbReference>
<dbReference type="AlphaFoldDB" id="A0A6G1J1Z3"/>
<dbReference type="InterPro" id="IPR026591">
    <property type="entry name" value="Sirtuin_cat_small_dom_sf"/>
</dbReference>
<dbReference type="InterPro" id="IPR026590">
    <property type="entry name" value="Ssirtuin_cat_dom"/>
</dbReference>
<dbReference type="PANTHER" id="PTHR11085:SF10">
    <property type="entry name" value="NAD-DEPENDENT PROTEIN DEACYLASE SIRTUIN-5, MITOCHONDRIAL-RELATED"/>
    <property type="match status" value="1"/>
</dbReference>
<evidence type="ECO:0000256" key="1">
    <source>
        <dbReference type="ARBA" id="ARBA00006924"/>
    </source>
</evidence>
<gene>
    <name evidence="6" type="ORF">K458DRAFT_418515</name>
</gene>
<dbReference type="InterPro" id="IPR050134">
    <property type="entry name" value="NAD-dep_sirtuin_deacylases"/>
</dbReference>
<dbReference type="Gene3D" id="3.40.50.1220">
    <property type="entry name" value="TPP-binding domain"/>
    <property type="match status" value="1"/>
</dbReference>
<reference evidence="6" key="1">
    <citation type="journal article" date="2020" name="Stud. Mycol.">
        <title>101 Dothideomycetes genomes: a test case for predicting lifestyles and emergence of pathogens.</title>
        <authorList>
            <person name="Haridas S."/>
            <person name="Albert R."/>
            <person name="Binder M."/>
            <person name="Bloem J."/>
            <person name="Labutti K."/>
            <person name="Salamov A."/>
            <person name="Andreopoulos B."/>
            <person name="Baker S."/>
            <person name="Barry K."/>
            <person name="Bills G."/>
            <person name="Bluhm B."/>
            <person name="Cannon C."/>
            <person name="Castanera R."/>
            <person name="Culley D."/>
            <person name="Daum C."/>
            <person name="Ezra D."/>
            <person name="Gonzalez J."/>
            <person name="Henrissat B."/>
            <person name="Kuo A."/>
            <person name="Liang C."/>
            <person name="Lipzen A."/>
            <person name="Lutzoni F."/>
            <person name="Magnuson J."/>
            <person name="Mondo S."/>
            <person name="Nolan M."/>
            <person name="Ohm R."/>
            <person name="Pangilinan J."/>
            <person name="Park H.-J."/>
            <person name="Ramirez L."/>
            <person name="Alfaro M."/>
            <person name="Sun H."/>
            <person name="Tritt A."/>
            <person name="Yoshinaga Y."/>
            <person name="Zwiers L.-H."/>
            <person name="Turgeon B."/>
            <person name="Goodwin S."/>
            <person name="Spatafora J."/>
            <person name="Crous P."/>
            <person name="Grigoriev I."/>
        </authorList>
    </citation>
    <scope>NUCLEOTIDE SEQUENCE</scope>
    <source>
        <strain evidence="6">CBS 122367</strain>
    </source>
</reference>
<feature type="binding site" evidence="4">
    <location>
        <position position="154"/>
    </location>
    <ligand>
        <name>Zn(2+)</name>
        <dbReference type="ChEBI" id="CHEBI:29105"/>
    </ligand>
</feature>
<feature type="binding site" evidence="4">
    <location>
        <position position="192"/>
    </location>
    <ligand>
        <name>Zn(2+)</name>
        <dbReference type="ChEBI" id="CHEBI:29105"/>
    </ligand>
</feature>
<organism evidence="6 7">
    <name type="scientific">Lentithecium fluviatile CBS 122367</name>
    <dbReference type="NCBI Taxonomy" id="1168545"/>
    <lineage>
        <taxon>Eukaryota</taxon>
        <taxon>Fungi</taxon>
        <taxon>Dikarya</taxon>
        <taxon>Ascomycota</taxon>
        <taxon>Pezizomycotina</taxon>
        <taxon>Dothideomycetes</taxon>
        <taxon>Pleosporomycetidae</taxon>
        <taxon>Pleosporales</taxon>
        <taxon>Massarineae</taxon>
        <taxon>Lentitheciaceae</taxon>
        <taxon>Lentithecium</taxon>
    </lineage>
</organism>
<dbReference type="InterPro" id="IPR003000">
    <property type="entry name" value="Sirtuin"/>
</dbReference>
<evidence type="ECO:0000259" key="5">
    <source>
        <dbReference type="PROSITE" id="PS50305"/>
    </source>
</evidence>
<dbReference type="Gene3D" id="3.30.1600.10">
    <property type="entry name" value="SIR2/SIRT2 'Small Domain"/>
    <property type="match status" value="1"/>
</dbReference>
<dbReference type="GO" id="GO:0046872">
    <property type="term" value="F:metal ion binding"/>
    <property type="evidence" value="ECO:0007669"/>
    <property type="project" value="UniProtKB-KW"/>
</dbReference>
<keyword evidence="7" id="KW-1185">Reference proteome</keyword>
<protein>
    <submittedName>
        <fullName evidence="6">Silent information regulator protein Sir2p</fullName>
    </submittedName>
</protein>
<dbReference type="PROSITE" id="PS50305">
    <property type="entry name" value="SIRTUIN"/>
    <property type="match status" value="1"/>
</dbReference>
<dbReference type="EMBL" id="MU005582">
    <property type="protein sequence ID" value="KAF2684230.1"/>
    <property type="molecule type" value="Genomic_DNA"/>
</dbReference>
<evidence type="ECO:0000256" key="2">
    <source>
        <dbReference type="ARBA" id="ARBA00022679"/>
    </source>
</evidence>
<keyword evidence="2" id="KW-0808">Transferase</keyword>
<accession>A0A6G1J1Z3</accession>
<dbReference type="GO" id="GO:0005634">
    <property type="term" value="C:nucleus"/>
    <property type="evidence" value="ECO:0007669"/>
    <property type="project" value="TreeGrafter"/>
</dbReference>
<keyword evidence="3" id="KW-0520">NAD</keyword>
<feature type="binding site" evidence="4">
    <location>
        <position position="187"/>
    </location>
    <ligand>
        <name>Zn(2+)</name>
        <dbReference type="ChEBI" id="CHEBI:29105"/>
    </ligand>
</feature>
<keyword evidence="4" id="KW-0479">Metal-binding</keyword>
<evidence type="ECO:0000313" key="6">
    <source>
        <dbReference type="EMBL" id="KAF2684230.1"/>
    </source>
</evidence>
<dbReference type="InterPro" id="IPR029035">
    <property type="entry name" value="DHS-like_NAD/FAD-binding_dom"/>
</dbReference>
<evidence type="ECO:0000313" key="7">
    <source>
        <dbReference type="Proteomes" id="UP000799291"/>
    </source>
</evidence>
<evidence type="ECO:0000256" key="4">
    <source>
        <dbReference type="PROSITE-ProRule" id="PRU00236"/>
    </source>
</evidence>
<dbReference type="PANTHER" id="PTHR11085">
    <property type="entry name" value="NAD-DEPENDENT PROTEIN DEACYLASE SIRTUIN-5, MITOCHONDRIAL-RELATED"/>
    <property type="match status" value="1"/>
</dbReference>